<protein>
    <submittedName>
        <fullName evidence="1">Uncharacterized protein</fullName>
    </submittedName>
</protein>
<gene>
    <name evidence="1" type="ORF">OH76DRAFT_475613</name>
</gene>
<organism evidence="1 2">
    <name type="scientific">Lentinus brumalis</name>
    <dbReference type="NCBI Taxonomy" id="2498619"/>
    <lineage>
        <taxon>Eukaryota</taxon>
        <taxon>Fungi</taxon>
        <taxon>Dikarya</taxon>
        <taxon>Basidiomycota</taxon>
        <taxon>Agaricomycotina</taxon>
        <taxon>Agaricomycetes</taxon>
        <taxon>Polyporales</taxon>
        <taxon>Polyporaceae</taxon>
        <taxon>Lentinus</taxon>
    </lineage>
</organism>
<accession>A0A371CID4</accession>
<dbReference type="AlphaFoldDB" id="A0A371CID4"/>
<proteinExistence type="predicted"/>
<sequence length="88" mass="9405">MFPSIRCRTGLAFCCRLTSLSSHHHLNTPSSLSRTLDTSSSRSCLACKAGSPGASVSKTHRSPSTTYYSVAVSESARSTVKKHKSQVS</sequence>
<keyword evidence="2" id="KW-1185">Reference proteome</keyword>
<dbReference type="Proteomes" id="UP000256964">
    <property type="component" value="Unassembled WGS sequence"/>
</dbReference>
<evidence type="ECO:0000313" key="2">
    <source>
        <dbReference type="Proteomes" id="UP000256964"/>
    </source>
</evidence>
<reference evidence="1 2" key="1">
    <citation type="journal article" date="2018" name="Biotechnol. Biofuels">
        <title>Integrative visual omics of the white-rot fungus Polyporus brumalis exposes the biotechnological potential of its oxidative enzymes for delignifying raw plant biomass.</title>
        <authorList>
            <person name="Miyauchi S."/>
            <person name="Rancon A."/>
            <person name="Drula E."/>
            <person name="Hage H."/>
            <person name="Chaduli D."/>
            <person name="Favel A."/>
            <person name="Grisel S."/>
            <person name="Henrissat B."/>
            <person name="Herpoel-Gimbert I."/>
            <person name="Ruiz-Duenas F.J."/>
            <person name="Chevret D."/>
            <person name="Hainaut M."/>
            <person name="Lin J."/>
            <person name="Wang M."/>
            <person name="Pangilinan J."/>
            <person name="Lipzen A."/>
            <person name="Lesage-Meessen L."/>
            <person name="Navarro D."/>
            <person name="Riley R."/>
            <person name="Grigoriev I.V."/>
            <person name="Zhou S."/>
            <person name="Raouche S."/>
            <person name="Rosso M.N."/>
        </authorList>
    </citation>
    <scope>NUCLEOTIDE SEQUENCE [LARGE SCALE GENOMIC DNA]</scope>
    <source>
        <strain evidence="1 2">BRFM 1820</strain>
    </source>
</reference>
<evidence type="ECO:0000313" key="1">
    <source>
        <dbReference type="EMBL" id="RDX40026.1"/>
    </source>
</evidence>
<dbReference type="EMBL" id="KZ857598">
    <property type="protein sequence ID" value="RDX40026.1"/>
    <property type="molecule type" value="Genomic_DNA"/>
</dbReference>
<name>A0A371CID4_9APHY</name>